<dbReference type="EMBL" id="LACB01000947">
    <property type="protein sequence ID" value="KAJ9481029.1"/>
    <property type="molecule type" value="Genomic_DNA"/>
</dbReference>
<reference evidence="3" key="1">
    <citation type="submission" date="2015-06" db="EMBL/GenBank/DDBJ databases">
        <authorList>
            <person name="Nguyen H."/>
        </authorList>
    </citation>
    <scope>NUCLEOTIDE SEQUENCE</scope>
    <source>
        <strain evidence="3">DAOM 180753</strain>
    </source>
</reference>
<sequence>MTEYQLQKYLWGYLLGGITYTINRLYASKIEMSPYEALYDRKPDLSNIRALGCQCWFLIPKEKRLTQLDPHMEEGRLIAYHEGDNYVLYNVRTKKIERSRNVIFNENPSPETLPSPPYDLELLSQGGQGVSHPSSERRERHVPIDFICDEYDNGDSQEEAVQPAT</sequence>
<feature type="region of interest" description="Disordered" evidence="1">
    <location>
        <begin position="105"/>
        <end position="143"/>
    </location>
</feature>
<evidence type="ECO:0000256" key="1">
    <source>
        <dbReference type="SAM" id="MobiDB-lite"/>
    </source>
</evidence>
<evidence type="ECO:0000313" key="3">
    <source>
        <dbReference type="EMBL" id="KAJ9481029.1"/>
    </source>
</evidence>
<name>A0AAI9T648_PENTH</name>
<evidence type="ECO:0000259" key="2">
    <source>
        <dbReference type="Pfam" id="PF25597"/>
    </source>
</evidence>
<dbReference type="Proteomes" id="UP001227192">
    <property type="component" value="Unassembled WGS sequence"/>
</dbReference>
<gene>
    <name evidence="3" type="ORF">VN97_g12480</name>
</gene>
<proteinExistence type="predicted"/>
<dbReference type="InterPro" id="IPR057670">
    <property type="entry name" value="SH3_retrovirus"/>
</dbReference>
<dbReference type="Pfam" id="PF25597">
    <property type="entry name" value="SH3_retrovirus"/>
    <property type="match status" value="1"/>
</dbReference>
<keyword evidence="4" id="KW-1185">Reference proteome</keyword>
<dbReference type="AlphaFoldDB" id="A0AAI9T648"/>
<feature type="domain" description="Retroviral polymerase SH3-like" evidence="2">
    <location>
        <begin position="53"/>
        <end position="112"/>
    </location>
</feature>
<reference evidence="3" key="2">
    <citation type="journal article" date="2016" name="Fungal Biol.">
        <title>Ochratoxin A production by Penicillium thymicola.</title>
        <authorList>
            <person name="Nguyen H.D.T."/>
            <person name="McMullin D.R."/>
            <person name="Ponomareva E."/>
            <person name="Riley R."/>
            <person name="Pomraning K.R."/>
            <person name="Baker S.E."/>
            <person name="Seifert K.A."/>
        </authorList>
    </citation>
    <scope>NUCLEOTIDE SEQUENCE</scope>
    <source>
        <strain evidence="3">DAOM 180753</strain>
    </source>
</reference>
<comment type="caution">
    <text evidence="3">The sequence shown here is derived from an EMBL/GenBank/DDBJ whole genome shotgun (WGS) entry which is preliminary data.</text>
</comment>
<protein>
    <recommendedName>
        <fullName evidence="2">Retroviral polymerase SH3-like domain-containing protein</fullName>
    </recommendedName>
</protein>
<evidence type="ECO:0000313" key="4">
    <source>
        <dbReference type="Proteomes" id="UP001227192"/>
    </source>
</evidence>
<accession>A0AAI9T648</accession>
<organism evidence="3 4">
    <name type="scientific">Penicillium thymicola</name>
    <dbReference type="NCBI Taxonomy" id="293382"/>
    <lineage>
        <taxon>Eukaryota</taxon>
        <taxon>Fungi</taxon>
        <taxon>Dikarya</taxon>
        <taxon>Ascomycota</taxon>
        <taxon>Pezizomycotina</taxon>
        <taxon>Eurotiomycetes</taxon>
        <taxon>Eurotiomycetidae</taxon>
        <taxon>Eurotiales</taxon>
        <taxon>Aspergillaceae</taxon>
        <taxon>Penicillium</taxon>
    </lineage>
</organism>
<feature type="compositionally biased region" description="Basic and acidic residues" evidence="1">
    <location>
        <begin position="134"/>
        <end position="143"/>
    </location>
</feature>